<dbReference type="AlphaFoldDB" id="A0A412WK07"/>
<comment type="caution">
    <text evidence="2">The sequence shown here is derived from an EMBL/GenBank/DDBJ whole genome shotgun (WGS) entry which is preliminary data.</text>
</comment>
<reference evidence="2 3" key="1">
    <citation type="submission" date="2018-08" db="EMBL/GenBank/DDBJ databases">
        <title>A genome reference for cultivated species of the human gut microbiota.</title>
        <authorList>
            <person name="Zou Y."/>
            <person name="Xue W."/>
            <person name="Luo G."/>
        </authorList>
    </citation>
    <scope>NUCLEOTIDE SEQUENCE [LARGE SCALE GENOMIC DNA]</scope>
    <source>
        <strain evidence="2 3">AF14-6AC</strain>
    </source>
</reference>
<protein>
    <submittedName>
        <fullName evidence="2">DUF4843 domain-containing protein</fullName>
    </submittedName>
</protein>
<dbReference type="GeneID" id="61273854"/>
<dbReference type="InterPro" id="IPR032299">
    <property type="entry name" value="DUF4843"/>
</dbReference>
<gene>
    <name evidence="2" type="ORF">DWW24_07655</name>
</gene>
<evidence type="ECO:0000313" key="2">
    <source>
        <dbReference type="EMBL" id="RGV27553.1"/>
    </source>
</evidence>
<dbReference type="RefSeq" id="WP_013610939.1">
    <property type="nucleotide sequence ID" value="NZ_JABWDG010000015.1"/>
</dbReference>
<accession>A0A412WK07</accession>
<dbReference type="Proteomes" id="UP000283426">
    <property type="component" value="Unassembled WGS sequence"/>
</dbReference>
<feature type="region of interest" description="Disordered" evidence="1">
    <location>
        <begin position="257"/>
        <end position="278"/>
    </location>
</feature>
<dbReference type="EMBL" id="QRYW01000013">
    <property type="protein sequence ID" value="RGV27553.1"/>
    <property type="molecule type" value="Genomic_DNA"/>
</dbReference>
<sequence>MKKVTYLFILFLGIASTGCQEEKGFLFQDVTRISFSPKEAGNYEMTYSFIWGTQNRDTVYLPVSISGRTADHDRQIEVVQIPGYDVTYNYDDQGYLTDSIITEWSNSAVAGKHYIAFDDAEAKALLKIKAGEITGYVPVIVLRNTSLKTEKVRLRIQLVASNDLELGQAKNLIMLLNISDQLEQPVNWTRYSTAQSYLGTYSKPKHELMIKVLQDKVDEEWLEQMANDRPNLIFWRGKFQEALNAFNNDLVNIASGKAPLREDPNDSNSAEVTFPSNV</sequence>
<proteinExistence type="predicted"/>
<evidence type="ECO:0000313" key="3">
    <source>
        <dbReference type="Proteomes" id="UP000283426"/>
    </source>
</evidence>
<evidence type="ECO:0000256" key="1">
    <source>
        <dbReference type="SAM" id="MobiDB-lite"/>
    </source>
</evidence>
<organism evidence="2 3">
    <name type="scientific">Odoribacter splanchnicus</name>
    <dbReference type="NCBI Taxonomy" id="28118"/>
    <lineage>
        <taxon>Bacteria</taxon>
        <taxon>Pseudomonadati</taxon>
        <taxon>Bacteroidota</taxon>
        <taxon>Bacteroidia</taxon>
        <taxon>Bacteroidales</taxon>
        <taxon>Odoribacteraceae</taxon>
        <taxon>Odoribacter</taxon>
    </lineage>
</organism>
<dbReference type="Pfam" id="PF16132">
    <property type="entry name" value="DUF4843"/>
    <property type="match status" value="1"/>
</dbReference>
<feature type="compositionally biased region" description="Polar residues" evidence="1">
    <location>
        <begin position="266"/>
        <end position="278"/>
    </location>
</feature>
<name>A0A412WK07_9BACT</name>
<dbReference type="PROSITE" id="PS51257">
    <property type="entry name" value="PROKAR_LIPOPROTEIN"/>
    <property type="match status" value="1"/>
</dbReference>